<keyword evidence="10" id="KW-1185">Reference proteome</keyword>
<dbReference type="Pfam" id="PF00096">
    <property type="entry name" value="zf-C2H2"/>
    <property type="match status" value="3"/>
</dbReference>
<dbReference type="FunFam" id="3.30.160.60:FF:000100">
    <property type="entry name" value="Zinc finger 45-like"/>
    <property type="match status" value="2"/>
</dbReference>
<evidence type="ECO:0000313" key="9">
    <source>
        <dbReference type="Ensembl" id="ENSLBEP00000014158.1"/>
    </source>
</evidence>
<reference evidence="9" key="1">
    <citation type="submission" date="2025-08" db="UniProtKB">
        <authorList>
            <consortium name="Ensembl"/>
        </authorList>
    </citation>
    <scope>IDENTIFICATION</scope>
</reference>
<reference evidence="9" key="2">
    <citation type="submission" date="2025-09" db="UniProtKB">
        <authorList>
            <consortium name="Ensembl"/>
        </authorList>
    </citation>
    <scope>IDENTIFICATION</scope>
</reference>
<dbReference type="InterPro" id="IPR013087">
    <property type="entry name" value="Znf_C2H2_type"/>
</dbReference>
<sequence>MSKVKTLRSFVNQRLTAAAEEIFDLFEGTIAEYEEQLRRSKEENERQHKLLDAVYNPEVRLHRYGSCSLLLLLSGEEEVPSEQQERSSSLDQEDPPEPPHIKEDREELWSSQEGEQLQEPEEADISTFVFTPVPVKREEDDEEEPQSSQFYEIQTEERRDTEHLKADAYGEDCRGSEPDGDFNPHSHLQPVTPDKTSHSDSEDNNSLWDWDKTFKTMSDIVYGPGTTSLHSSECATSFGQHEHPQENIEIKREVRLFSCSFCGKRYMRRAFLRKHLKCHSEENCFRCSICQKSFKLRGMLLAHMRIHTEEKPFSSSVGGTRFSVKSNLNSDLNTHTGGELHACSVCSGIHTGENCVCSVCGKKIKKYSLKRHMRIHTEEKRVTCSVCGKRFQEHGDLKRHLLIHKGEKAFSCSLCGKSFTLKGNLKRHLLVHTGEKPYGCSICGKRYAENKQLKCHLTVHTGENLFELQSL</sequence>
<dbReference type="Gene3D" id="3.30.160.60">
    <property type="entry name" value="Classic Zinc Finger"/>
    <property type="match status" value="7"/>
</dbReference>
<dbReference type="AlphaFoldDB" id="A0A3Q3F3H7"/>
<keyword evidence="3 5" id="KW-0863">Zinc-finger</keyword>
<feature type="domain" description="C2H2-type" evidence="8">
    <location>
        <begin position="410"/>
        <end position="437"/>
    </location>
</feature>
<dbReference type="FunFam" id="3.30.160.60:FF:000446">
    <property type="entry name" value="Zinc finger protein"/>
    <property type="match status" value="1"/>
</dbReference>
<dbReference type="STRING" id="56723.ENSLBEP00000014158"/>
<evidence type="ECO:0000256" key="2">
    <source>
        <dbReference type="ARBA" id="ARBA00022737"/>
    </source>
</evidence>
<dbReference type="SUPFAM" id="SSF57667">
    <property type="entry name" value="beta-beta-alpha zinc fingers"/>
    <property type="match status" value="4"/>
</dbReference>
<dbReference type="GO" id="GO:0010468">
    <property type="term" value="P:regulation of gene expression"/>
    <property type="evidence" value="ECO:0007669"/>
    <property type="project" value="TreeGrafter"/>
</dbReference>
<feature type="compositionally biased region" description="Basic and acidic residues" evidence="7">
    <location>
        <begin position="97"/>
        <end position="108"/>
    </location>
</feature>
<evidence type="ECO:0000256" key="1">
    <source>
        <dbReference type="ARBA" id="ARBA00022723"/>
    </source>
</evidence>
<evidence type="ECO:0000259" key="8">
    <source>
        <dbReference type="PROSITE" id="PS50157"/>
    </source>
</evidence>
<dbReference type="InterPro" id="IPR050331">
    <property type="entry name" value="Zinc_finger"/>
</dbReference>
<keyword evidence="2" id="KW-0677">Repeat</keyword>
<evidence type="ECO:0000256" key="4">
    <source>
        <dbReference type="ARBA" id="ARBA00022833"/>
    </source>
</evidence>
<evidence type="ECO:0000256" key="3">
    <source>
        <dbReference type="ARBA" id="ARBA00022771"/>
    </source>
</evidence>
<dbReference type="Ensembl" id="ENSLBET00000014978.1">
    <property type="protein sequence ID" value="ENSLBEP00000014158.1"/>
    <property type="gene ID" value="ENSLBEG00000011006.1"/>
</dbReference>
<keyword evidence="4" id="KW-0862">Zinc</keyword>
<dbReference type="PANTHER" id="PTHR16515:SF55">
    <property type="entry name" value="C2H2-TYPE DOMAIN-CONTAINING PROTEIN"/>
    <property type="match status" value="1"/>
</dbReference>
<dbReference type="GeneTree" id="ENSGT00940000164807"/>
<accession>A0A3Q3F3H7</accession>
<feature type="domain" description="C2H2-type" evidence="8">
    <location>
        <begin position="382"/>
        <end position="409"/>
    </location>
</feature>
<feature type="compositionally biased region" description="Basic and acidic residues" evidence="7">
    <location>
        <begin position="155"/>
        <end position="177"/>
    </location>
</feature>
<evidence type="ECO:0000256" key="7">
    <source>
        <dbReference type="SAM" id="MobiDB-lite"/>
    </source>
</evidence>
<evidence type="ECO:0000256" key="6">
    <source>
        <dbReference type="SAM" id="Coils"/>
    </source>
</evidence>
<evidence type="ECO:0000313" key="10">
    <source>
        <dbReference type="Proteomes" id="UP000261660"/>
    </source>
</evidence>
<dbReference type="SMART" id="SM00355">
    <property type="entry name" value="ZnF_C2H2"/>
    <property type="match status" value="6"/>
</dbReference>
<keyword evidence="6" id="KW-0175">Coiled coil</keyword>
<dbReference type="PROSITE" id="PS00028">
    <property type="entry name" value="ZINC_FINGER_C2H2_1"/>
    <property type="match status" value="5"/>
</dbReference>
<dbReference type="Proteomes" id="UP000261660">
    <property type="component" value="Unplaced"/>
</dbReference>
<organism evidence="9 10">
    <name type="scientific">Labrus bergylta</name>
    <name type="common">ballan wrasse</name>
    <dbReference type="NCBI Taxonomy" id="56723"/>
    <lineage>
        <taxon>Eukaryota</taxon>
        <taxon>Metazoa</taxon>
        <taxon>Chordata</taxon>
        <taxon>Craniata</taxon>
        <taxon>Vertebrata</taxon>
        <taxon>Euteleostomi</taxon>
        <taxon>Actinopterygii</taxon>
        <taxon>Neopterygii</taxon>
        <taxon>Teleostei</taxon>
        <taxon>Neoteleostei</taxon>
        <taxon>Acanthomorphata</taxon>
        <taxon>Eupercaria</taxon>
        <taxon>Labriformes</taxon>
        <taxon>Labridae</taxon>
        <taxon>Labrus</taxon>
    </lineage>
</organism>
<dbReference type="GO" id="GO:0005634">
    <property type="term" value="C:nucleus"/>
    <property type="evidence" value="ECO:0007669"/>
    <property type="project" value="TreeGrafter"/>
</dbReference>
<feature type="coiled-coil region" evidence="6">
    <location>
        <begin position="23"/>
        <end position="50"/>
    </location>
</feature>
<feature type="region of interest" description="Disordered" evidence="7">
    <location>
        <begin position="77"/>
        <end position="203"/>
    </location>
</feature>
<dbReference type="PANTHER" id="PTHR16515">
    <property type="entry name" value="PR DOMAIN ZINC FINGER PROTEIN"/>
    <property type="match status" value="1"/>
</dbReference>
<feature type="domain" description="C2H2-type" evidence="8">
    <location>
        <begin position="438"/>
        <end position="465"/>
    </location>
</feature>
<name>A0A3Q3F3H7_9LABR</name>
<keyword evidence="1" id="KW-0479">Metal-binding</keyword>
<dbReference type="InterPro" id="IPR036236">
    <property type="entry name" value="Znf_C2H2_sf"/>
</dbReference>
<feature type="domain" description="C2H2-type" evidence="8">
    <location>
        <begin position="285"/>
        <end position="312"/>
    </location>
</feature>
<dbReference type="GO" id="GO:0008270">
    <property type="term" value="F:zinc ion binding"/>
    <property type="evidence" value="ECO:0007669"/>
    <property type="project" value="UniProtKB-KW"/>
</dbReference>
<protein>
    <submittedName>
        <fullName evidence="9">Gastrula zinc finger protein XlCGF57.1-like</fullName>
    </submittedName>
</protein>
<feature type="domain" description="C2H2-type" evidence="8">
    <location>
        <begin position="257"/>
        <end position="284"/>
    </location>
</feature>
<dbReference type="PROSITE" id="PS50157">
    <property type="entry name" value="ZINC_FINGER_C2H2_2"/>
    <property type="match status" value="5"/>
</dbReference>
<proteinExistence type="predicted"/>
<dbReference type="FunFam" id="3.30.160.60:FF:002343">
    <property type="entry name" value="Zinc finger protein 33A"/>
    <property type="match status" value="1"/>
</dbReference>
<dbReference type="InParanoid" id="A0A3Q3F3H7"/>
<evidence type="ECO:0000256" key="5">
    <source>
        <dbReference type="PROSITE-ProRule" id="PRU00042"/>
    </source>
</evidence>